<dbReference type="Proteomes" id="UP001458880">
    <property type="component" value="Unassembled WGS sequence"/>
</dbReference>
<organism evidence="1 2">
    <name type="scientific">Popillia japonica</name>
    <name type="common">Japanese beetle</name>
    <dbReference type="NCBI Taxonomy" id="7064"/>
    <lineage>
        <taxon>Eukaryota</taxon>
        <taxon>Metazoa</taxon>
        <taxon>Ecdysozoa</taxon>
        <taxon>Arthropoda</taxon>
        <taxon>Hexapoda</taxon>
        <taxon>Insecta</taxon>
        <taxon>Pterygota</taxon>
        <taxon>Neoptera</taxon>
        <taxon>Endopterygota</taxon>
        <taxon>Coleoptera</taxon>
        <taxon>Polyphaga</taxon>
        <taxon>Scarabaeiformia</taxon>
        <taxon>Scarabaeidae</taxon>
        <taxon>Rutelinae</taxon>
        <taxon>Popillia</taxon>
    </lineage>
</organism>
<accession>A0AAW1GTZ8</accession>
<dbReference type="AlphaFoldDB" id="A0AAW1GTZ8"/>
<protein>
    <submittedName>
        <fullName evidence="1">Uncharacterized protein</fullName>
    </submittedName>
</protein>
<dbReference type="EMBL" id="JASPKY010002815">
    <property type="protein sequence ID" value="KAK9667519.1"/>
    <property type="molecule type" value="Genomic_DNA"/>
</dbReference>
<evidence type="ECO:0000313" key="2">
    <source>
        <dbReference type="Proteomes" id="UP001458880"/>
    </source>
</evidence>
<proteinExistence type="predicted"/>
<name>A0AAW1GTZ8_POPJA</name>
<feature type="non-terminal residue" evidence="1">
    <location>
        <position position="1"/>
    </location>
</feature>
<comment type="caution">
    <text evidence="1">The sequence shown here is derived from an EMBL/GenBank/DDBJ whole genome shotgun (WGS) entry which is preliminary data.</text>
</comment>
<evidence type="ECO:0000313" key="1">
    <source>
        <dbReference type="EMBL" id="KAK9667519.1"/>
    </source>
</evidence>
<sequence length="114" mass="13384">TFNDNPPELKKQAQVLTVTQQQQLYPFERFSSFHRLVRVTAYCCRFAKNCKIQRNQRIIGSLTTAETSNALKTLLKMLLKMSKRMFFRRFKGVKKAQENSTSQQIKEIITIFGF</sequence>
<reference evidence="1 2" key="1">
    <citation type="journal article" date="2024" name="BMC Genomics">
        <title>De novo assembly and annotation of Popillia japonica's genome with initial clues to its potential as an invasive pest.</title>
        <authorList>
            <person name="Cucini C."/>
            <person name="Boschi S."/>
            <person name="Funari R."/>
            <person name="Cardaioli E."/>
            <person name="Iannotti N."/>
            <person name="Marturano G."/>
            <person name="Paoli F."/>
            <person name="Bruttini M."/>
            <person name="Carapelli A."/>
            <person name="Frati F."/>
            <person name="Nardi F."/>
        </authorList>
    </citation>
    <scope>NUCLEOTIDE SEQUENCE [LARGE SCALE GENOMIC DNA]</scope>
    <source>
        <strain evidence="1">DMR45628</strain>
    </source>
</reference>
<keyword evidence="2" id="KW-1185">Reference proteome</keyword>
<gene>
    <name evidence="1" type="ORF">QE152_g41310</name>
</gene>